<feature type="signal peptide" evidence="1">
    <location>
        <begin position="1"/>
        <end position="22"/>
    </location>
</feature>
<evidence type="ECO:0000259" key="2">
    <source>
        <dbReference type="Pfam" id="PF14321"/>
    </source>
</evidence>
<dbReference type="Pfam" id="PF14321">
    <property type="entry name" value="DUF4382"/>
    <property type="match status" value="1"/>
</dbReference>
<dbReference type="InterPro" id="IPR013784">
    <property type="entry name" value="Carb-bd-like_fold"/>
</dbReference>
<keyword evidence="1" id="KW-0732">Signal</keyword>
<dbReference type="PROSITE" id="PS51257">
    <property type="entry name" value="PROKAR_LIPOPROTEIN"/>
    <property type="match status" value="1"/>
</dbReference>
<reference evidence="4" key="1">
    <citation type="submission" date="2023-07" db="EMBL/GenBank/DDBJ databases">
        <title>Novel species isolated from saline lakes on Tibetan Plateau.</title>
        <authorList>
            <person name="Lu H."/>
        </authorList>
    </citation>
    <scope>NUCLEOTIDE SEQUENCE [LARGE SCALE GENOMIC DNA]</scope>
    <source>
        <strain evidence="4">CAK8W</strain>
    </source>
</reference>
<evidence type="ECO:0000256" key="1">
    <source>
        <dbReference type="SAM" id="SignalP"/>
    </source>
</evidence>
<name>A0ABS7XKS0_9FLAO</name>
<dbReference type="SUPFAM" id="SSF49452">
    <property type="entry name" value="Starch-binding domain-like"/>
    <property type="match status" value="1"/>
</dbReference>
<feature type="chain" id="PRO_5045680028" evidence="1">
    <location>
        <begin position="23"/>
        <end position="261"/>
    </location>
</feature>
<comment type="caution">
    <text evidence="3">The sequence shown here is derived from an EMBL/GenBank/DDBJ whole genome shotgun (WGS) entry which is preliminary data.</text>
</comment>
<evidence type="ECO:0000313" key="4">
    <source>
        <dbReference type="Proteomes" id="UP001199314"/>
    </source>
</evidence>
<evidence type="ECO:0000313" key="3">
    <source>
        <dbReference type="EMBL" id="MBZ9779594.1"/>
    </source>
</evidence>
<gene>
    <name evidence="3" type="ORF">LB452_11745</name>
</gene>
<dbReference type="Gene3D" id="2.60.40.1120">
    <property type="entry name" value="Carboxypeptidase-like, regulatory domain"/>
    <property type="match status" value="1"/>
</dbReference>
<dbReference type="RefSeq" id="WP_224461932.1">
    <property type="nucleotide sequence ID" value="NZ_JAIQZE010000014.1"/>
</dbReference>
<dbReference type="InterPro" id="IPR025491">
    <property type="entry name" value="DUF4382"/>
</dbReference>
<sequence length="261" mass="27442">MKSLFKLFLCVAVASATFISCNSDNESEGTSSISVRLVDAPGDYEKVFIDVVGVEAIVDGEIVVLDSNAGVYDLLTLTGGEFVNLVNEEISSGELSQMRLILGSENSLVLNGGQEVSLKTPSAQQSGLKLNINYDLQPGVSYEFIMDFNVDKSIVELGNSGHILKPVIQITTTAESGAISGIVSPSEIDALVTATNSADDTVQVSAHTDNTSGAFLLYGVPEGTYTVVVEPEVESGFSAVIVENVVVETGSTTAIETVVFE</sequence>
<keyword evidence="4" id="KW-1185">Reference proteome</keyword>
<organism evidence="3 4">
    <name type="scientific">Psychroflexus longus</name>
    <dbReference type="NCBI Taxonomy" id="2873596"/>
    <lineage>
        <taxon>Bacteria</taxon>
        <taxon>Pseudomonadati</taxon>
        <taxon>Bacteroidota</taxon>
        <taxon>Flavobacteriia</taxon>
        <taxon>Flavobacteriales</taxon>
        <taxon>Flavobacteriaceae</taxon>
        <taxon>Psychroflexus</taxon>
    </lineage>
</organism>
<dbReference type="EMBL" id="JAIQZE010000014">
    <property type="protein sequence ID" value="MBZ9779594.1"/>
    <property type="molecule type" value="Genomic_DNA"/>
</dbReference>
<protein>
    <submittedName>
        <fullName evidence="3">DUF4382 domain-containing protein</fullName>
    </submittedName>
</protein>
<proteinExistence type="predicted"/>
<dbReference type="Proteomes" id="UP001199314">
    <property type="component" value="Unassembled WGS sequence"/>
</dbReference>
<feature type="domain" description="DUF4382" evidence="2">
    <location>
        <begin position="30"/>
        <end position="166"/>
    </location>
</feature>
<accession>A0ABS7XKS0</accession>